<dbReference type="GO" id="GO:0030488">
    <property type="term" value="P:tRNA methylation"/>
    <property type="evidence" value="ECO:0007669"/>
    <property type="project" value="UniProtKB-UniRule"/>
</dbReference>
<keyword evidence="8 11" id="KW-0949">S-adenosyl-L-methionine</keyword>
<dbReference type="eggNOG" id="KOG3790">
    <property type="taxonomic scope" value="Eukaryota"/>
</dbReference>
<dbReference type="InterPro" id="IPR011671">
    <property type="entry name" value="tRNA_uracil_MeTrfase"/>
</dbReference>
<dbReference type="PANTHER" id="PTHR21210:SF0">
    <property type="entry name" value="TRNA (URACIL-O(2)-)-METHYLTRANSFERASE-RELATED"/>
    <property type="match status" value="1"/>
</dbReference>
<comment type="subcellular location">
    <subcellularLocation>
        <location evidence="1 11">Cytoplasm</location>
    </subcellularLocation>
</comment>
<dbReference type="OrthoDB" id="10047021at2759"/>
<comment type="function">
    <text evidence="11">Adenosyl-L-methionine (AdoMet)-dependent tRNA (uracil-O(2)-)-methyltransferase.</text>
</comment>
<keyword evidence="5 11" id="KW-0963">Cytoplasm</keyword>
<dbReference type="STRING" id="306901.Q2H450"/>
<proteinExistence type="inferred from homology"/>
<dbReference type="OMA" id="IREPNIN"/>
<keyword evidence="14" id="KW-1185">Reference proteome</keyword>
<keyword evidence="6 11" id="KW-0489">Methyltransferase</keyword>
<dbReference type="PANTHER" id="PTHR21210">
    <property type="entry name" value="TRNA (URACIL-O(2)-)-METHYLTRANSFERASE-RELATED"/>
    <property type="match status" value="1"/>
</dbReference>
<evidence type="ECO:0000256" key="4">
    <source>
        <dbReference type="ARBA" id="ARBA00017788"/>
    </source>
</evidence>
<feature type="region of interest" description="Disordered" evidence="12">
    <location>
        <begin position="112"/>
        <end position="132"/>
    </location>
</feature>
<evidence type="ECO:0000256" key="8">
    <source>
        <dbReference type="ARBA" id="ARBA00022691"/>
    </source>
</evidence>
<dbReference type="EMBL" id="CH408031">
    <property type="protein sequence ID" value="EAQ89946.1"/>
    <property type="molecule type" value="Genomic_DNA"/>
</dbReference>
<dbReference type="Proteomes" id="UP000001056">
    <property type="component" value="Unassembled WGS sequence"/>
</dbReference>
<dbReference type="VEuPathDB" id="FungiDB:CHGG_06565"/>
<keyword evidence="9 11" id="KW-0819">tRNA processing</keyword>
<evidence type="ECO:0000256" key="7">
    <source>
        <dbReference type="ARBA" id="ARBA00022679"/>
    </source>
</evidence>
<evidence type="ECO:0000256" key="12">
    <source>
        <dbReference type="SAM" id="MobiDB-lite"/>
    </source>
</evidence>
<sequence>MFYQVPQYHLGLERAGDHGPGSGGEPDPGLDYTYSYVTIPAIHILGNFPMLRLIFALTPKLSITLLTNLRGVGEIPRIVEVDTRETPQPDFAPCIALAVAFPAWVSPRAAGISRSRTRKKSKKEKKRKMGFEPEELAADSPAIVIEKASCHESAHKDANATNWRPLFRHPCSFGPAEFGHVLVNLIQNPNINSSWLFRANILYDSAKLQQCVAPTEANDTSSSVPKPSFVGFQLQRCIIRKLIPRNTIRDQPLDQTCLIYGSVPGPEDNGCGGSNATSVEKSLVIYLPHVSAASEMPFYHPIVRGIAFLHEWEAAESRGCISISYLFFNEEDRSVVRLTRTALRLLEVIHKHGKGRIEGYQKRVHHDQVLPQARVQDTYTRLKQKYARRLMKSWAESTDPEKHVFEDLCIAAFLLELWADMYGQGPFPGFVDIGCGNGLLVYILNQEGFVGWGFDARSRKSWATYNTKLHTAAGEEDTLRELVLLPPPVRRDGLPDDFDENRIHDGRFPKGTFIISNHADELTPWTPIIATISECPFIAIPCCSHNLAGERYRAPAPKDKTKADSAYSSLVEWVAGIAADCGWEVEQEMLRIPSTRNAALIGRKRSANGADPDILAIVEQYGGTAGYLESVIKLVASTATGHEHGE</sequence>
<evidence type="ECO:0000256" key="3">
    <source>
        <dbReference type="ARBA" id="ARBA00012795"/>
    </source>
</evidence>
<dbReference type="AlphaFoldDB" id="Q2H450"/>
<evidence type="ECO:0000256" key="10">
    <source>
        <dbReference type="ARBA" id="ARBA00047957"/>
    </source>
</evidence>
<evidence type="ECO:0000256" key="1">
    <source>
        <dbReference type="ARBA" id="ARBA00004496"/>
    </source>
</evidence>
<protein>
    <recommendedName>
        <fullName evidence="4 11">tRNA (uracil-O(2)-)-methyltransferase</fullName>
        <ecNumber evidence="3 11">2.1.1.211</ecNumber>
    </recommendedName>
</protein>
<dbReference type="GeneID" id="4391174"/>
<keyword evidence="7 11" id="KW-0808">Transferase</keyword>
<dbReference type="RefSeq" id="XP_001222660.1">
    <property type="nucleotide sequence ID" value="XM_001222659.1"/>
</dbReference>
<feature type="compositionally biased region" description="Basic residues" evidence="12">
    <location>
        <begin position="115"/>
        <end position="128"/>
    </location>
</feature>
<dbReference type="InParanoid" id="Q2H450"/>
<evidence type="ECO:0000256" key="5">
    <source>
        <dbReference type="ARBA" id="ARBA00022490"/>
    </source>
</evidence>
<dbReference type="GO" id="GO:0005737">
    <property type="term" value="C:cytoplasm"/>
    <property type="evidence" value="ECO:0007669"/>
    <property type="project" value="UniProtKB-SubCell"/>
</dbReference>
<accession>Q2H450</accession>
<reference evidence="14" key="1">
    <citation type="journal article" date="2015" name="Genome Announc.">
        <title>Draft genome sequence of the cellulolytic fungus Chaetomium globosum.</title>
        <authorList>
            <person name="Cuomo C.A."/>
            <person name="Untereiner W.A."/>
            <person name="Ma L.-J."/>
            <person name="Grabherr M."/>
            <person name="Birren B.W."/>
        </authorList>
    </citation>
    <scope>NUCLEOTIDE SEQUENCE [LARGE SCALE GENOMIC DNA]</scope>
    <source>
        <strain evidence="14">ATCC 6205 / CBS 148.51 / DSM 1962 / NBRC 6347 / NRRL 1970</strain>
    </source>
</reference>
<gene>
    <name evidence="13" type="ORF">CHGG_06565</name>
</gene>
<dbReference type="EC" id="2.1.1.211" evidence="3 11"/>
<evidence type="ECO:0000256" key="11">
    <source>
        <dbReference type="RuleBase" id="RU368004"/>
    </source>
</evidence>
<evidence type="ECO:0000313" key="14">
    <source>
        <dbReference type="Proteomes" id="UP000001056"/>
    </source>
</evidence>
<comment type="catalytic activity">
    <reaction evidence="10 11">
        <text>uridine(44) in tRNA(Ser) + S-adenosyl-L-methionine = 2'-O-methyluridine(44) in tRNA(Ser) + S-adenosyl-L-homocysteine + H(+)</text>
        <dbReference type="Rhea" id="RHEA:43100"/>
        <dbReference type="Rhea" id="RHEA-COMP:10339"/>
        <dbReference type="Rhea" id="RHEA-COMP:10340"/>
        <dbReference type="ChEBI" id="CHEBI:15378"/>
        <dbReference type="ChEBI" id="CHEBI:57856"/>
        <dbReference type="ChEBI" id="CHEBI:59789"/>
        <dbReference type="ChEBI" id="CHEBI:65315"/>
        <dbReference type="ChEBI" id="CHEBI:74478"/>
        <dbReference type="EC" id="2.1.1.211"/>
    </reaction>
</comment>
<organism evidence="13 14">
    <name type="scientific">Chaetomium globosum (strain ATCC 6205 / CBS 148.51 / DSM 1962 / NBRC 6347 / NRRL 1970)</name>
    <name type="common">Soil fungus</name>
    <dbReference type="NCBI Taxonomy" id="306901"/>
    <lineage>
        <taxon>Eukaryota</taxon>
        <taxon>Fungi</taxon>
        <taxon>Dikarya</taxon>
        <taxon>Ascomycota</taxon>
        <taxon>Pezizomycotina</taxon>
        <taxon>Sordariomycetes</taxon>
        <taxon>Sordariomycetidae</taxon>
        <taxon>Sordariales</taxon>
        <taxon>Chaetomiaceae</taxon>
        <taxon>Chaetomium</taxon>
    </lineage>
</organism>
<evidence type="ECO:0000256" key="2">
    <source>
        <dbReference type="ARBA" id="ARBA00009056"/>
    </source>
</evidence>
<evidence type="ECO:0000256" key="6">
    <source>
        <dbReference type="ARBA" id="ARBA00022603"/>
    </source>
</evidence>
<dbReference type="Pfam" id="PF07757">
    <property type="entry name" value="AdoMet_MTase"/>
    <property type="match status" value="1"/>
</dbReference>
<dbReference type="FunCoup" id="Q2H450">
    <property type="interactions" value="71"/>
</dbReference>
<evidence type="ECO:0000313" key="13">
    <source>
        <dbReference type="EMBL" id="EAQ89946.1"/>
    </source>
</evidence>
<dbReference type="HOGENOM" id="CLU_018580_2_0_1"/>
<comment type="similarity">
    <text evidence="2 11">Belongs to the TRM44 family.</text>
</comment>
<dbReference type="GO" id="GO:0141101">
    <property type="term" value="F:tRNA(Ser) (uridine(44)-2'-O-)-methyltransferase activity"/>
    <property type="evidence" value="ECO:0007669"/>
    <property type="project" value="UniProtKB-EC"/>
</dbReference>
<evidence type="ECO:0000256" key="9">
    <source>
        <dbReference type="ARBA" id="ARBA00022694"/>
    </source>
</evidence>
<name>Q2H450_CHAGB</name>